<dbReference type="AlphaFoldDB" id="A0ABD6W6Z8"/>
<comment type="caution">
    <text evidence="1">The sequence shown here is derived from an EMBL/GenBank/DDBJ whole genome shotgun (WGS) entry which is preliminary data.</text>
</comment>
<name>A0ABD6W6Z8_RATRA</name>
<evidence type="ECO:0000313" key="2">
    <source>
        <dbReference type="Proteomes" id="UP000237881"/>
    </source>
</evidence>
<gene>
    <name evidence="1" type="ORF">C5C04_11185</name>
</gene>
<reference evidence="1 2" key="1">
    <citation type="submission" date="2018-02" db="EMBL/GenBank/DDBJ databases">
        <title>Bacteriophage NCPPB3778 and a type I-E CRISPR drive the evolution of the US Biological Select Agent, Rathayibacter toxicus.</title>
        <authorList>
            <person name="Davis E.W.II."/>
            <person name="Tabima J.F."/>
            <person name="Weisberg A.J."/>
            <person name="Lopes L.D."/>
            <person name="Wiseman M.S."/>
            <person name="Wiseman M.S."/>
            <person name="Pupko T."/>
            <person name="Belcher M.S."/>
            <person name="Sechler A.J."/>
            <person name="Tancos M.A."/>
            <person name="Schroeder B.K."/>
            <person name="Murray T.D."/>
            <person name="Luster D.G."/>
            <person name="Schneider W.L."/>
            <person name="Rogers E."/>
            <person name="Andreote F.D."/>
            <person name="Grunwald N.J."/>
            <person name="Putnam M.L."/>
            <person name="Chang J.H."/>
        </authorList>
    </citation>
    <scope>NUCLEOTIDE SEQUENCE [LARGE SCALE GENOMIC DNA]</scope>
    <source>
        <strain evidence="1 2">AY1I9</strain>
    </source>
</reference>
<protein>
    <recommendedName>
        <fullName evidence="3">Transcription regulator HTH AraC- type ligand binding domain-containing protein</fullName>
    </recommendedName>
</protein>
<evidence type="ECO:0000313" key="1">
    <source>
        <dbReference type="EMBL" id="PPF11974.1"/>
    </source>
</evidence>
<dbReference type="EMBL" id="PSUL01000028">
    <property type="protein sequence ID" value="PPF11974.1"/>
    <property type="molecule type" value="Genomic_DNA"/>
</dbReference>
<dbReference type="Proteomes" id="UP000237881">
    <property type="component" value="Unassembled WGS sequence"/>
</dbReference>
<sequence length="88" mass="9781">MAPDSLRRKYSLQGDSAQEWLAERDFLGELDPSFRLVSDEIRFEGLRTGRIWHSEGAYSIARSSAVALLIVQIEGEATLRVPMWGGGG</sequence>
<proteinExistence type="predicted"/>
<evidence type="ECO:0008006" key="3">
    <source>
        <dbReference type="Google" id="ProtNLM"/>
    </source>
</evidence>
<organism evidence="1 2">
    <name type="scientific">Rathayibacter rathayi</name>
    <name type="common">Corynebacterium rathayi</name>
    <dbReference type="NCBI Taxonomy" id="33887"/>
    <lineage>
        <taxon>Bacteria</taxon>
        <taxon>Bacillati</taxon>
        <taxon>Actinomycetota</taxon>
        <taxon>Actinomycetes</taxon>
        <taxon>Micrococcales</taxon>
        <taxon>Microbacteriaceae</taxon>
        <taxon>Rathayibacter</taxon>
    </lineage>
</organism>
<accession>A0ABD6W6Z8</accession>